<protein>
    <submittedName>
        <fullName evidence="2">J domain-containing protein</fullName>
    </submittedName>
</protein>
<dbReference type="Proteomes" id="UP000325684">
    <property type="component" value="Unassembled WGS sequence"/>
</dbReference>
<dbReference type="EMBL" id="VCMV01000003">
    <property type="protein sequence ID" value="KAB0269029.1"/>
    <property type="molecule type" value="Genomic_DNA"/>
</dbReference>
<dbReference type="SUPFAM" id="SSF46565">
    <property type="entry name" value="Chaperone J-domain"/>
    <property type="match status" value="1"/>
</dbReference>
<dbReference type="OrthoDB" id="8440198at2"/>
<name>A0A5N3PH39_9HYPH</name>
<feature type="region of interest" description="Disordered" evidence="1">
    <location>
        <begin position="179"/>
        <end position="206"/>
    </location>
</feature>
<gene>
    <name evidence="2" type="ORF">FEZ63_02670</name>
</gene>
<keyword evidence="3" id="KW-1185">Reference proteome</keyword>
<organism evidence="2 3">
    <name type="scientific">Microvirga brassicacearum</name>
    <dbReference type="NCBI Taxonomy" id="2580413"/>
    <lineage>
        <taxon>Bacteria</taxon>
        <taxon>Pseudomonadati</taxon>
        <taxon>Pseudomonadota</taxon>
        <taxon>Alphaproteobacteria</taxon>
        <taxon>Hyphomicrobiales</taxon>
        <taxon>Methylobacteriaceae</taxon>
        <taxon>Microvirga</taxon>
    </lineage>
</organism>
<evidence type="ECO:0000313" key="3">
    <source>
        <dbReference type="Proteomes" id="UP000325684"/>
    </source>
</evidence>
<reference evidence="2 3" key="1">
    <citation type="journal article" date="2019" name="Microorganisms">
        <title>Genome Insights into the Novel Species Microvirga brassicacearum, a Rapeseed Endophyte with Biotechnological Potential.</title>
        <authorList>
            <person name="Jimenez-Gomez A."/>
            <person name="Saati-Santamaria Z."/>
            <person name="Igual J.M."/>
            <person name="Rivas R."/>
            <person name="Mateos P.F."/>
            <person name="Garcia-Fraile P."/>
        </authorList>
    </citation>
    <scope>NUCLEOTIDE SEQUENCE [LARGE SCALE GENOMIC DNA]</scope>
    <source>
        <strain evidence="2 3">CDVBN77</strain>
    </source>
</reference>
<evidence type="ECO:0000256" key="1">
    <source>
        <dbReference type="SAM" id="MobiDB-lite"/>
    </source>
</evidence>
<dbReference type="Gene3D" id="1.10.287.110">
    <property type="entry name" value="DnaJ domain"/>
    <property type="match status" value="1"/>
</dbReference>
<dbReference type="InterPro" id="IPR036869">
    <property type="entry name" value="J_dom_sf"/>
</dbReference>
<comment type="caution">
    <text evidence="2">The sequence shown here is derived from an EMBL/GenBank/DDBJ whole genome shotgun (WGS) entry which is preliminary data.</text>
</comment>
<evidence type="ECO:0000313" key="2">
    <source>
        <dbReference type="EMBL" id="KAB0269029.1"/>
    </source>
</evidence>
<sequence length="206" mass="23054">MTTAYPLSWPLARPRTINRKTASFNKRVDTGKGWSASKELSVADATRRLQLELDRLGARDYILSSNLALRLDGLPRSDQATPSDPGVALYFSLKNVPHCLPCDTFLRVADNIAAIAKHIEATRAIERYGVASIKEMFAGFAALPAPAGQRPWREVLGWRQSHVPDMQDIQTRYRKLTKECHPDNGGTHEKMSELNRARDEALKEVS</sequence>
<dbReference type="AlphaFoldDB" id="A0A5N3PH39"/>
<accession>A0A5N3PH39</accession>
<proteinExistence type="predicted"/>